<feature type="transmembrane region" description="Helical" evidence="3">
    <location>
        <begin position="436"/>
        <end position="456"/>
    </location>
</feature>
<feature type="transmembrane region" description="Helical" evidence="3">
    <location>
        <begin position="275"/>
        <end position="295"/>
    </location>
</feature>
<feature type="compositionally biased region" description="Basic and acidic residues" evidence="2">
    <location>
        <begin position="464"/>
        <end position="476"/>
    </location>
</feature>
<dbReference type="InterPro" id="IPR036259">
    <property type="entry name" value="MFS_trans_sf"/>
</dbReference>
<dbReference type="EMBL" id="GEBQ01001321">
    <property type="protein sequence ID" value="JAT38656.1"/>
    <property type="molecule type" value="Transcribed_RNA"/>
</dbReference>
<feature type="transmembrane region" description="Helical" evidence="3">
    <location>
        <begin position="364"/>
        <end position="387"/>
    </location>
</feature>
<evidence type="ECO:0008006" key="5">
    <source>
        <dbReference type="Google" id="ProtNLM"/>
    </source>
</evidence>
<protein>
    <recommendedName>
        <fullName evidence="5">Major facilitator superfamily (MFS) profile domain-containing protein</fullName>
    </recommendedName>
</protein>
<sequence length="486" mass="53877">MFQFFHIKTMLPKAGNPKKNGTGKVRLSLTTKFSYGIGHVLNDFCASVWFSYFLIFFTKVLLFSPQLSGSVVLVGQLADCVATPFVGVMSDRGEGCRYGRRKTWHLFGTIMVICTYPFIYSPAVGLQDSETWVKTLYYCFFIVLHQFAWAAVQISHLSLVPDLTPDEHERTALLAIRNSFTVIANMAVYLLLWGVLQVESADPDQPITPGDSGKFQFVTYTTVVVGTITSILFHLGVKERQQETLLPTEDNVRTQQETGNSTISLFTQFRLYQVAVLYMATRLFANISQTIFPLYLHDNLMLGGQKIAILPLVMYALSFVMSVLIKPLNKYFGRRVAYCFGAAVGIGVSVWVRLGEGDIYKSYLIYVVAGMYGISSSALLVTSLGITADLIGQDLNNGAFIYGLMSFCDKLSNGAFVMMIQSWPCFPSCSMHYRDSLAYVCGGAAVLGSIAVLTMCDTTPPVRDQLEEERPKEHEASNSSEVAVNA</sequence>
<feature type="transmembrane region" description="Helical" evidence="3">
    <location>
        <begin position="135"/>
        <end position="160"/>
    </location>
</feature>
<evidence type="ECO:0000256" key="1">
    <source>
        <dbReference type="ARBA" id="ARBA00008335"/>
    </source>
</evidence>
<comment type="similarity">
    <text evidence="1">Belongs to the major facilitator superfamily.</text>
</comment>
<dbReference type="GO" id="GO:0008643">
    <property type="term" value="P:carbohydrate transport"/>
    <property type="evidence" value="ECO:0007669"/>
    <property type="project" value="InterPro"/>
</dbReference>
<dbReference type="InterPro" id="IPR039672">
    <property type="entry name" value="MFS_2"/>
</dbReference>
<dbReference type="SUPFAM" id="SSF103473">
    <property type="entry name" value="MFS general substrate transporter"/>
    <property type="match status" value="1"/>
</dbReference>
<feature type="compositionally biased region" description="Polar residues" evidence="2">
    <location>
        <begin position="477"/>
        <end position="486"/>
    </location>
</feature>
<dbReference type="GO" id="GO:0005886">
    <property type="term" value="C:plasma membrane"/>
    <property type="evidence" value="ECO:0007669"/>
    <property type="project" value="TreeGrafter"/>
</dbReference>
<feature type="transmembrane region" description="Helical" evidence="3">
    <location>
        <begin position="336"/>
        <end position="352"/>
    </location>
</feature>
<feature type="transmembrane region" description="Helical" evidence="3">
    <location>
        <begin position="33"/>
        <end position="55"/>
    </location>
</feature>
<keyword evidence="3" id="KW-0812">Transmembrane</keyword>
<keyword evidence="3" id="KW-0472">Membrane</keyword>
<keyword evidence="3" id="KW-1133">Transmembrane helix</keyword>
<feature type="transmembrane region" description="Helical" evidence="3">
    <location>
        <begin position="172"/>
        <end position="195"/>
    </location>
</feature>
<evidence type="ECO:0000313" key="4">
    <source>
        <dbReference type="EMBL" id="JAT38656.1"/>
    </source>
</evidence>
<feature type="transmembrane region" description="Helical" evidence="3">
    <location>
        <begin position="67"/>
        <end position="91"/>
    </location>
</feature>
<evidence type="ECO:0000256" key="2">
    <source>
        <dbReference type="SAM" id="MobiDB-lite"/>
    </source>
</evidence>
<dbReference type="CDD" id="cd17491">
    <property type="entry name" value="MFS_MFSD12"/>
    <property type="match status" value="1"/>
</dbReference>
<evidence type="ECO:0000256" key="3">
    <source>
        <dbReference type="SAM" id="Phobius"/>
    </source>
</evidence>
<proteinExistence type="inferred from homology"/>
<organism evidence="4">
    <name type="scientific">Graphocephala atropunctata</name>
    <dbReference type="NCBI Taxonomy" id="36148"/>
    <lineage>
        <taxon>Eukaryota</taxon>
        <taxon>Metazoa</taxon>
        <taxon>Ecdysozoa</taxon>
        <taxon>Arthropoda</taxon>
        <taxon>Hexapoda</taxon>
        <taxon>Insecta</taxon>
        <taxon>Pterygota</taxon>
        <taxon>Neoptera</taxon>
        <taxon>Paraneoptera</taxon>
        <taxon>Hemiptera</taxon>
        <taxon>Auchenorrhyncha</taxon>
        <taxon>Membracoidea</taxon>
        <taxon>Cicadellidae</taxon>
        <taxon>Cicadellinae</taxon>
        <taxon>Cicadellini</taxon>
        <taxon>Graphocephala</taxon>
    </lineage>
</organism>
<feature type="transmembrane region" description="Helical" evidence="3">
    <location>
        <begin position="307"/>
        <end position="324"/>
    </location>
</feature>
<dbReference type="Gene3D" id="1.20.1250.20">
    <property type="entry name" value="MFS general substrate transporter like domains"/>
    <property type="match status" value="1"/>
</dbReference>
<dbReference type="Pfam" id="PF13347">
    <property type="entry name" value="MFS_2"/>
    <property type="match status" value="1"/>
</dbReference>
<dbReference type="PANTHER" id="PTHR11328:SF28">
    <property type="entry name" value="MAJOR FACILITATOR SUPERFAMILY DOMAIN-CONTAINING PROTEIN 12"/>
    <property type="match status" value="1"/>
</dbReference>
<accession>A0A1B6MRX0</accession>
<dbReference type="FunFam" id="1.20.1250.20:FF:000431">
    <property type="entry name" value="Predicted protein"/>
    <property type="match status" value="1"/>
</dbReference>
<dbReference type="GO" id="GO:0015293">
    <property type="term" value="F:symporter activity"/>
    <property type="evidence" value="ECO:0007669"/>
    <property type="project" value="InterPro"/>
</dbReference>
<feature type="transmembrane region" description="Helical" evidence="3">
    <location>
        <begin position="399"/>
        <end position="424"/>
    </location>
</feature>
<feature type="transmembrane region" description="Helical" evidence="3">
    <location>
        <begin position="215"/>
        <end position="237"/>
    </location>
</feature>
<name>A0A1B6MRX0_9HEMI</name>
<feature type="region of interest" description="Disordered" evidence="2">
    <location>
        <begin position="464"/>
        <end position="486"/>
    </location>
</feature>
<feature type="transmembrane region" description="Helical" evidence="3">
    <location>
        <begin position="103"/>
        <end position="123"/>
    </location>
</feature>
<dbReference type="AlphaFoldDB" id="A0A1B6MRX0"/>
<gene>
    <name evidence="4" type="ORF">g.42790</name>
</gene>
<dbReference type="PANTHER" id="PTHR11328">
    <property type="entry name" value="MAJOR FACILITATOR SUPERFAMILY DOMAIN-CONTAINING PROTEIN"/>
    <property type="match status" value="1"/>
</dbReference>
<reference evidence="4" key="1">
    <citation type="submission" date="2015-11" db="EMBL/GenBank/DDBJ databases">
        <title>De novo transcriptome assembly of four potential Pierce s Disease insect vectors from Arizona vineyards.</title>
        <authorList>
            <person name="Tassone E.E."/>
        </authorList>
    </citation>
    <scope>NUCLEOTIDE SEQUENCE</scope>
</reference>